<dbReference type="EMBL" id="CM055102">
    <property type="protein sequence ID" value="KAJ7538116.1"/>
    <property type="molecule type" value="Genomic_DNA"/>
</dbReference>
<proteinExistence type="predicted"/>
<name>A0ACC2C7Y8_DIPCM</name>
<evidence type="ECO:0000313" key="2">
    <source>
        <dbReference type="Proteomes" id="UP001162992"/>
    </source>
</evidence>
<accession>A0ACC2C7Y8</accession>
<keyword evidence="2" id="KW-1185">Reference proteome</keyword>
<gene>
    <name evidence="1" type="ORF">O6H91_11G034800</name>
</gene>
<sequence length="302" mass="31973">MALKQMIELNLDRVDPVNAAIIWKTPKMMTTRSSDGDVIANGFTSNSCKRLKDKVCIITGAASGLGEATAYLFASHGASLILADVQDQLGRDVAAKIGPQATYVHCNVSIEADVAAMVDTCIHQFGRLDVLYNNAAILFNDGPLVDMDIAQFDMVHAVNVRGVALGLKYGARVMVEGGSIINTTSISATMAIKSTDMAYTSSKHAILGLTKAAAEKLGPCGIRVNSVAPATMFTPMVIKAVQGTSLSLDMFAAMVEANRVLKLQDGLKVEDVANAVLFLASNESRYVSGHNLVVDGAHIVRA</sequence>
<protein>
    <submittedName>
        <fullName evidence="1">Uncharacterized protein</fullName>
    </submittedName>
</protein>
<evidence type="ECO:0000313" key="1">
    <source>
        <dbReference type="EMBL" id="KAJ7538116.1"/>
    </source>
</evidence>
<organism evidence="1 2">
    <name type="scientific">Diphasiastrum complanatum</name>
    <name type="common">Issler's clubmoss</name>
    <name type="synonym">Lycopodium complanatum</name>
    <dbReference type="NCBI Taxonomy" id="34168"/>
    <lineage>
        <taxon>Eukaryota</taxon>
        <taxon>Viridiplantae</taxon>
        <taxon>Streptophyta</taxon>
        <taxon>Embryophyta</taxon>
        <taxon>Tracheophyta</taxon>
        <taxon>Lycopodiopsida</taxon>
        <taxon>Lycopodiales</taxon>
        <taxon>Lycopodiaceae</taxon>
        <taxon>Lycopodioideae</taxon>
        <taxon>Diphasiastrum</taxon>
    </lineage>
</organism>
<comment type="caution">
    <text evidence="1">The sequence shown here is derived from an EMBL/GenBank/DDBJ whole genome shotgun (WGS) entry which is preliminary data.</text>
</comment>
<dbReference type="Proteomes" id="UP001162992">
    <property type="component" value="Chromosome 11"/>
</dbReference>
<reference evidence="2" key="1">
    <citation type="journal article" date="2024" name="Proc. Natl. Acad. Sci. U.S.A.">
        <title>Extraordinary preservation of gene collinearity over three hundred million years revealed in homosporous lycophytes.</title>
        <authorList>
            <person name="Li C."/>
            <person name="Wickell D."/>
            <person name="Kuo L.Y."/>
            <person name="Chen X."/>
            <person name="Nie B."/>
            <person name="Liao X."/>
            <person name="Peng D."/>
            <person name="Ji J."/>
            <person name="Jenkins J."/>
            <person name="Williams M."/>
            <person name="Shu S."/>
            <person name="Plott C."/>
            <person name="Barry K."/>
            <person name="Rajasekar S."/>
            <person name="Grimwood J."/>
            <person name="Han X."/>
            <person name="Sun S."/>
            <person name="Hou Z."/>
            <person name="He W."/>
            <person name="Dai G."/>
            <person name="Sun C."/>
            <person name="Schmutz J."/>
            <person name="Leebens-Mack J.H."/>
            <person name="Li F.W."/>
            <person name="Wang L."/>
        </authorList>
    </citation>
    <scope>NUCLEOTIDE SEQUENCE [LARGE SCALE GENOMIC DNA]</scope>
    <source>
        <strain evidence="2">cv. PW_Plant_1</strain>
    </source>
</reference>